<accession>W4GJD8</accession>
<dbReference type="GeneID" id="20809027"/>
<evidence type="ECO:0000256" key="1">
    <source>
        <dbReference type="SAM" id="MobiDB-lite"/>
    </source>
</evidence>
<sequence>MVTLKVVARRRAKQEQLRPALDQRQAEPASPLGQMHAQALAMHDQKHQPLHNLQRSDDDDECITSSGHVLLEMQTDESIIAMNQRLIRERNALMQEKEVWQSQLQNQHINLQEVLHATRLLKLKIQHYQAPVVDTLVPSPTSS</sequence>
<protein>
    <submittedName>
        <fullName evidence="2">Uncharacterized protein</fullName>
    </submittedName>
</protein>
<proteinExistence type="predicted"/>
<dbReference type="OrthoDB" id="73806at2759"/>
<organism evidence="2">
    <name type="scientific">Aphanomyces astaci</name>
    <name type="common">Crayfish plague agent</name>
    <dbReference type="NCBI Taxonomy" id="112090"/>
    <lineage>
        <taxon>Eukaryota</taxon>
        <taxon>Sar</taxon>
        <taxon>Stramenopiles</taxon>
        <taxon>Oomycota</taxon>
        <taxon>Saprolegniomycetes</taxon>
        <taxon>Saprolegniales</taxon>
        <taxon>Verrucalvaceae</taxon>
        <taxon>Aphanomyces</taxon>
    </lineage>
</organism>
<reference evidence="2" key="1">
    <citation type="submission" date="2013-12" db="EMBL/GenBank/DDBJ databases">
        <title>The Genome Sequence of Aphanomyces astaci APO3.</title>
        <authorList>
            <consortium name="The Broad Institute Genomics Platform"/>
            <person name="Russ C."/>
            <person name="Tyler B."/>
            <person name="van West P."/>
            <person name="Dieguez-Uribeondo J."/>
            <person name="Young S.K."/>
            <person name="Zeng Q."/>
            <person name="Gargeya S."/>
            <person name="Fitzgerald M."/>
            <person name="Abouelleil A."/>
            <person name="Alvarado L."/>
            <person name="Chapman S.B."/>
            <person name="Gainer-Dewar J."/>
            <person name="Goldberg J."/>
            <person name="Griggs A."/>
            <person name="Gujja S."/>
            <person name="Hansen M."/>
            <person name="Howarth C."/>
            <person name="Imamovic A."/>
            <person name="Ireland A."/>
            <person name="Larimer J."/>
            <person name="McCowan C."/>
            <person name="Murphy C."/>
            <person name="Pearson M."/>
            <person name="Poon T.W."/>
            <person name="Priest M."/>
            <person name="Roberts A."/>
            <person name="Saif S."/>
            <person name="Shea T."/>
            <person name="Sykes S."/>
            <person name="Wortman J."/>
            <person name="Nusbaum C."/>
            <person name="Birren B."/>
        </authorList>
    </citation>
    <scope>NUCLEOTIDE SEQUENCE [LARGE SCALE GENOMIC DNA]</scope>
    <source>
        <strain evidence="2">APO3</strain>
    </source>
</reference>
<dbReference type="AlphaFoldDB" id="W4GJD8"/>
<feature type="region of interest" description="Disordered" evidence="1">
    <location>
        <begin position="13"/>
        <end position="34"/>
    </location>
</feature>
<dbReference type="RefSeq" id="XP_009830748.1">
    <property type="nucleotide sequence ID" value="XM_009832446.1"/>
</dbReference>
<evidence type="ECO:0000313" key="2">
    <source>
        <dbReference type="EMBL" id="ETV79812.1"/>
    </source>
</evidence>
<feature type="region of interest" description="Disordered" evidence="1">
    <location>
        <begin position="42"/>
        <end position="61"/>
    </location>
</feature>
<dbReference type="VEuPathDB" id="FungiDB:H257_07031"/>
<dbReference type="EMBL" id="KI913127">
    <property type="protein sequence ID" value="ETV79812.1"/>
    <property type="molecule type" value="Genomic_DNA"/>
</dbReference>
<name>W4GJD8_APHAT</name>
<gene>
    <name evidence="2" type="ORF">H257_07031</name>
</gene>